<feature type="chain" id="PRO_5015536827" description="DUF3316 domain-containing protein" evidence="1">
    <location>
        <begin position="18"/>
        <end position="112"/>
    </location>
</feature>
<organism evidence="2 3">
    <name type="scientific">Photobacterium frigidiphilum</name>
    <dbReference type="NCBI Taxonomy" id="264736"/>
    <lineage>
        <taxon>Bacteria</taxon>
        <taxon>Pseudomonadati</taxon>
        <taxon>Pseudomonadota</taxon>
        <taxon>Gammaproteobacteria</taxon>
        <taxon>Vibrionales</taxon>
        <taxon>Vibrionaceae</taxon>
        <taxon>Photobacterium</taxon>
    </lineage>
</organism>
<feature type="signal peptide" evidence="1">
    <location>
        <begin position="1"/>
        <end position="17"/>
    </location>
</feature>
<keyword evidence="1" id="KW-0732">Signal</keyword>
<sequence>MKKIILLLMVCSFTVFADDKTVVGSDATEALEQVVSEVTSELITVERAEELDLNRATTYEVSSTVSIDNLEHNIAEKVKESKVPFYSVKFNKATQADGNYRAEVTEYFSKVE</sequence>
<gene>
    <name evidence="2" type="ORF">C9J12_03485</name>
</gene>
<keyword evidence="3" id="KW-1185">Reference proteome</keyword>
<protein>
    <recommendedName>
        <fullName evidence="4">DUF3316 domain-containing protein</fullName>
    </recommendedName>
</protein>
<dbReference type="Proteomes" id="UP000240987">
    <property type="component" value="Unassembled WGS sequence"/>
</dbReference>
<evidence type="ECO:0000256" key="1">
    <source>
        <dbReference type="SAM" id="SignalP"/>
    </source>
</evidence>
<accession>A0A2T3JPS5</accession>
<evidence type="ECO:0008006" key="4">
    <source>
        <dbReference type="Google" id="ProtNLM"/>
    </source>
</evidence>
<comment type="caution">
    <text evidence="2">The sequence shown here is derived from an EMBL/GenBank/DDBJ whole genome shotgun (WGS) entry which is preliminary data.</text>
</comment>
<proteinExistence type="predicted"/>
<dbReference type="AlphaFoldDB" id="A0A2T3JPS5"/>
<dbReference type="EMBL" id="PYMJ01000002">
    <property type="protein sequence ID" value="PSU51038.1"/>
    <property type="molecule type" value="Genomic_DNA"/>
</dbReference>
<reference evidence="2 3" key="1">
    <citation type="submission" date="2018-01" db="EMBL/GenBank/DDBJ databases">
        <title>Whole genome sequencing of Histamine producing bacteria.</title>
        <authorList>
            <person name="Butler K."/>
        </authorList>
    </citation>
    <scope>NUCLEOTIDE SEQUENCE [LARGE SCALE GENOMIC DNA]</scope>
    <source>
        <strain evidence="2 3">JCM 12947</strain>
    </source>
</reference>
<evidence type="ECO:0000313" key="3">
    <source>
        <dbReference type="Proteomes" id="UP000240987"/>
    </source>
</evidence>
<dbReference type="RefSeq" id="WP_107241427.1">
    <property type="nucleotide sequence ID" value="NZ_JBALVU010000041.1"/>
</dbReference>
<name>A0A2T3JPS5_9GAMM</name>
<dbReference type="OrthoDB" id="5816445at2"/>
<evidence type="ECO:0000313" key="2">
    <source>
        <dbReference type="EMBL" id="PSU51038.1"/>
    </source>
</evidence>